<sequence length="544" mass="61839">MNLKEPVRKKRVRQRSHGPFPIPFNKDDKWVMYTAHLSASGTCIAHPEEMAAVYCMGFFGKGSLSRGFPSFGKRRFGAPPQIRERQWKRRKRWLEDVKKLQAEPFVFRGESGVVDLEPNIEGSEEFLEPSEGDSGPKSSGESSKGGEEASGIVESHKSEKNGEQSSESEEKIEENNSEGQENSKDLTIITNLSGEHDKSKENDEISTLDSSNPENAPISQEKSSENHSEPLEIKEIQEVEITQEKSPRGAKTPGVAQETENSREIDEVVLDSTEEEEVLEIMDPNKSGETDSQDDICVLNEEISKPDNFLEFLLPQEKPQVNPNEILVLPDSDEDTEDYLKNIKPRIETEGFPVSETLQLTFEETFFLMYGLGCLQVVNYDGQIFSIIEAWRHFNEQDEGFFSKYVVYHYFRSKGWVVKPGLKCAGDFVLYKKGPQFYHASYVIFVEVVDGDNLLRDDTQTKRDTSWMNIHCLNRLAQSVAKELLIVQVLWPSTVPRNSSPVPLEALSEFTVRELLMRRWNPNETCDAIPLDEEDEDSEDEDSS</sequence>
<evidence type="ECO:0000256" key="7">
    <source>
        <dbReference type="PIRSR" id="PIRSR011789-1"/>
    </source>
</evidence>
<proteinExistence type="inferred from homology"/>
<protein>
    <recommendedName>
        <fullName evidence="2">tRNA-intron lyase</fullName>
        <ecNumber evidence="2">4.6.1.16</ecNumber>
    </recommendedName>
    <alternativeName>
        <fullName evidence="5">tRNA-intron endonuclease Sen2</fullName>
    </alternativeName>
</protein>
<dbReference type="SUPFAM" id="SSF53032">
    <property type="entry name" value="tRNA-intron endonuclease catalytic domain-like"/>
    <property type="match status" value="1"/>
</dbReference>
<name>A0A0C9QB35_9HYME</name>
<gene>
    <name evidence="10" type="primary">Tsen2</name>
    <name evidence="10" type="ORF">g.32549</name>
</gene>
<dbReference type="GO" id="GO:0000213">
    <property type="term" value="F:tRNA-intron lyase activity"/>
    <property type="evidence" value="ECO:0007669"/>
    <property type="project" value="UniProtKB-EC"/>
</dbReference>
<accession>A0A0C9QB35</accession>
<dbReference type="EMBL" id="GBYB01000444">
    <property type="protein sequence ID" value="JAG70211.1"/>
    <property type="molecule type" value="Transcribed_RNA"/>
</dbReference>
<keyword evidence="4" id="KW-0456">Lyase</keyword>
<dbReference type="InterPro" id="IPR036167">
    <property type="entry name" value="tRNA_intron_Endo_cat-like_sf"/>
</dbReference>
<evidence type="ECO:0000256" key="2">
    <source>
        <dbReference type="ARBA" id="ARBA00012573"/>
    </source>
</evidence>
<evidence type="ECO:0000259" key="9">
    <source>
        <dbReference type="Pfam" id="PF01974"/>
    </source>
</evidence>
<evidence type="ECO:0000256" key="3">
    <source>
        <dbReference type="ARBA" id="ARBA00022694"/>
    </source>
</evidence>
<evidence type="ECO:0000256" key="4">
    <source>
        <dbReference type="ARBA" id="ARBA00023239"/>
    </source>
</evidence>
<keyword evidence="3" id="KW-0819">tRNA processing</keyword>
<feature type="compositionally biased region" description="Low complexity" evidence="8">
    <location>
        <begin position="132"/>
        <end position="142"/>
    </location>
</feature>
<dbReference type="AlphaFoldDB" id="A0A0C9QB35"/>
<feature type="compositionally biased region" description="Basic and acidic residues" evidence="8">
    <location>
        <begin position="222"/>
        <end position="247"/>
    </location>
</feature>
<dbReference type="InterPro" id="IPR016589">
    <property type="entry name" value="tRNA_splic_SEN2"/>
</dbReference>
<evidence type="ECO:0000256" key="8">
    <source>
        <dbReference type="SAM" id="MobiDB-lite"/>
    </source>
</evidence>
<dbReference type="PANTHER" id="PTHR21227:SF0">
    <property type="entry name" value="TRNA-SPLICING ENDONUCLEASE SUBUNIT SEN2"/>
    <property type="match status" value="1"/>
</dbReference>
<dbReference type="GO" id="GO:0000379">
    <property type="term" value="P:tRNA-type intron splice site recognition and cleavage"/>
    <property type="evidence" value="ECO:0007669"/>
    <property type="project" value="TreeGrafter"/>
</dbReference>
<dbReference type="GO" id="GO:0000214">
    <property type="term" value="C:tRNA-intron endonuclease complex"/>
    <property type="evidence" value="ECO:0007669"/>
    <property type="project" value="InterPro"/>
</dbReference>
<dbReference type="GO" id="GO:0003676">
    <property type="term" value="F:nucleic acid binding"/>
    <property type="evidence" value="ECO:0007669"/>
    <property type="project" value="InterPro"/>
</dbReference>
<evidence type="ECO:0000256" key="1">
    <source>
        <dbReference type="ARBA" id="ARBA00008078"/>
    </source>
</evidence>
<feature type="compositionally biased region" description="Polar residues" evidence="8">
    <location>
        <begin position="205"/>
        <end position="221"/>
    </location>
</feature>
<dbReference type="CDD" id="cd22363">
    <property type="entry name" value="tRNA-intron_lyase_C"/>
    <property type="match status" value="1"/>
</dbReference>
<organism evidence="10">
    <name type="scientific">Fopius arisanus</name>
    <dbReference type="NCBI Taxonomy" id="64838"/>
    <lineage>
        <taxon>Eukaryota</taxon>
        <taxon>Metazoa</taxon>
        <taxon>Ecdysozoa</taxon>
        <taxon>Arthropoda</taxon>
        <taxon>Hexapoda</taxon>
        <taxon>Insecta</taxon>
        <taxon>Pterygota</taxon>
        <taxon>Neoptera</taxon>
        <taxon>Endopterygota</taxon>
        <taxon>Hymenoptera</taxon>
        <taxon>Apocrita</taxon>
        <taxon>Ichneumonoidea</taxon>
        <taxon>Braconidae</taxon>
        <taxon>Opiinae</taxon>
        <taxon>Fopius</taxon>
    </lineage>
</organism>
<evidence type="ECO:0000313" key="10">
    <source>
        <dbReference type="EMBL" id="JAG70211.1"/>
    </source>
</evidence>
<comment type="catalytic activity">
    <reaction evidence="6">
        <text>pretRNA = a 3'-half-tRNA molecule with a 5'-OH end + a 5'-half-tRNA molecule with a 2',3'-cyclic phosphate end + an intron with a 2',3'-cyclic phosphate and a 5'-hydroxyl terminus.</text>
        <dbReference type="EC" id="4.6.1.16"/>
    </reaction>
</comment>
<feature type="region of interest" description="Disordered" evidence="8">
    <location>
        <begin position="124"/>
        <end position="266"/>
    </location>
</feature>
<dbReference type="InterPro" id="IPR006676">
    <property type="entry name" value="tRNA_splic"/>
</dbReference>
<feature type="active site" evidence="7">
    <location>
        <position position="482"/>
    </location>
</feature>
<dbReference type="EC" id="4.6.1.16" evidence="2"/>
<feature type="compositionally biased region" description="Acidic residues" evidence="8">
    <location>
        <begin position="166"/>
        <end position="176"/>
    </location>
</feature>
<comment type="similarity">
    <text evidence="1">Belongs to the tRNA-intron endonuclease family.</text>
</comment>
<evidence type="ECO:0000256" key="5">
    <source>
        <dbReference type="ARBA" id="ARBA00032432"/>
    </source>
</evidence>
<dbReference type="Pfam" id="PF01974">
    <property type="entry name" value="tRNA_int_endo"/>
    <property type="match status" value="1"/>
</dbReference>
<feature type="compositionally biased region" description="Basic and acidic residues" evidence="8">
    <location>
        <begin position="194"/>
        <end position="203"/>
    </location>
</feature>
<dbReference type="PANTHER" id="PTHR21227">
    <property type="entry name" value="TRNA-SPLICING ENDONUCLEASE SUBUNIT SEN2"/>
    <property type="match status" value="1"/>
</dbReference>
<feature type="active site" evidence="7">
    <location>
        <position position="431"/>
    </location>
</feature>
<dbReference type="InterPro" id="IPR011856">
    <property type="entry name" value="tRNA_endonuc-like_dom_sf"/>
</dbReference>
<reference evidence="10" key="1">
    <citation type="submission" date="2015-01" db="EMBL/GenBank/DDBJ databases">
        <title>Transcriptome Assembly of Fopius arisanus.</title>
        <authorList>
            <person name="Geib S."/>
        </authorList>
    </citation>
    <scope>NUCLEOTIDE SEQUENCE</scope>
</reference>
<dbReference type="PIRSF" id="PIRSF011789">
    <property type="entry name" value="tRNA_splic_SEN2"/>
    <property type="match status" value="1"/>
</dbReference>
<feature type="active site" evidence="7">
    <location>
        <position position="439"/>
    </location>
</feature>
<dbReference type="GO" id="GO:0005737">
    <property type="term" value="C:cytoplasm"/>
    <property type="evidence" value="ECO:0007669"/>
    <property type="project" value="TreeGrafter"/>
</dbReference>
<evidence type="ECO:0000256" key="6">
    <source>
        <dbReference type="ARBA" id="ARBA00034031"/>
    </source>
</evidence>
<feature type="domain" description="tRNA intron endonuclease catalytic" evidence="9">
    <location>
        <begin position="401"/>
        <end position="488"/>
    </location>
</feature>
<dbReference type="InterPro" id="IPR006677">
    <property type="entry name" value="tRNA_intron_Endonuc_cat-like"/>
</dbReference>
<dbReference type="Gene3D" id="3.40.1350.10">
    <property type="match status" value="1"/>
</dbReference>